<evidence type="ECO:0000313" key="6">
    <source>
        <dbReference type="RefSeq" id="XP_034255501.1"/>
    </source>
</evidence>
<dbReference type="GO" id="GO:0016887">
    <property type="term" value="F:ATP hydrolysis activity"/>
    <property type="evidence" value="ECO:0007669"/>
    <property type="project" value="InterPro"/>
</dbReference>
<dbReference type="KEGG" id="tpal:117653744"/>
<dbReference type="PANTHER" id="PTHR10760">
    <property type="entry name" value="TORSIN"/>
    <property type="match status" value="1"/>
</dbReference>
<evidence type="ECO:0000313" key="8">
    <source>
        <dbReference type="RefSeq" id="XP_034255503.1"/>
    </source>
</evidence>
<feature type="region of interest" description="Disordered" evidence="2">
    <location>
        <begin position="1"/>
        <end position="28"/>
    </location>
</feature>
<dbReference type="GeneID" id="117653744"/>
<dbReference type="RefSeq" id="XP_034255501.1">
    <property type="nucleotide sequence ID" value="XM_034399610.1"/>
</dbReference>
<keyword evidence="4" id="KW-1185">Reference proteome</keyword>
<name>A0A6P9ADB5_THRPL</name>
<accession>A0A6P9ADB5</accession>
<dbReference type="GO" id="GO:0005737">
    <property type="term" value="C:cytoplasm"/>
    <property type="evidence" value="ECO:0007669"/>
    <property type="project" value="UniProtKB-ARBA"/>
</dbReference>
<reference evidence="5 6" key="1">
    <citation type="submission" date="2025-04" db="UniProtKB">
        <authorList>
            <consortium name="RefSeq"/>
        </authorList>
    </citation>
    <scope>IDENTIFICATION</scope>
    <source>
        <tissue evidence="5 6">Total insect</tissue>
    </source>
</reference>
<dbReference type="SUPFAM" id="SSF52540">
    <property type="entry name" value="P-loop containing nucleoside triphosphate hydrolases"/>
    <property type="match status" value="1"/>
</dbReference>
<keyword evidence="3" id="KW-0812">Transmembrane</keyword>
<evidence type="ECO:0000313" key="4">
    <source>
        <dbReference type="Proteomes" id="UP000515158"/>
    </source>
</evidence>
<dbReference type="RefSeq" id="XP_034255502.1">
    <property type="nucleotide sequence ID" value="XM_034399611.1"/>
</dbReference>
<dbReference type="GO" id="GO:0005524">
    <property type="term" value="F:ATP binding"/>
    <property type="evidence" value="ECO:0007669"/>
    <property type="project" value="InterPro"/>
</dbReference>
<organism evidence="5">
    <name type="scientific">Thrips palmi</name>
    <name type="common">Melon thrips</name>
    <dbReference type="NCBI Taxonomy" id="161013"/>
    <lineage>
        <taxon>Eukaryota</taxon>
        <taxon>Metazoa</taxon>
        <taxon>Ecdysozoa</taxon>
        <taxon>Arthropoda</taxon>
        <taxon>Hexapoda</taxon>
        <taxon>Insecta</taxon>
        <taxon>Pterygota</taxon>
        <taxon>Neoptera</taxon>
        <taxon>Paraneoptera</taxon>
        <taxon>Thysanoptera</taxon>
        <taxon>Terebrantia</taxon>
        <taxon>Thripoidea</taxon>
        <taxon>Thripidae</taxon>
        <taxon>Thrips</taxon>
    </lineage>
</organism>
<keyword evidence="3" id="KW-1133">Transmembrane helix</keyword>
<dbReference type="OrthoDB" id="8191652at2759"/>
<evidence type="ECO:0000256" key="2">
    <source>
        <dbReference type="SAM" id="MobiDB-lite"/>
    </source>
</evidence>
<dbReference type="InterPro" id="IPR010448">
    <property type="entry name" value="Torsin"/>
</dbReference>
<comment type="similarity">
    <text evidence="1">Belongs to the ClpA/ClpB family. Torsin subfamily.</text>
</comment>
<evidence type="ECO:0000313" key="5">
    <source>
        <dbReference type="RefSeq" id="XP_034255500.1"/>
    </source>
</evidence>
<keyword evidence="3" id="KW-0472">Membrane</keyword>
<gene>
    <name evidence="5 6 7 8" type="primary">LOC117653744</name>
</gene>
<dbReference type="Proteomes" id="UP000515158">
    <property type="component" value="Unplaced"/>
</dbReference>
<evidence type="ECO:0000256" key="1">
    <source>
        <dbReference type="ARBA" id="ARBA00006235"/>
    </source>
</evidence>
<dbReference type="InterPro" id="IPR027417">
    <property type="entry name" value="P-loop_NTPase"/>
</dbReference>
<proteinExistence type="inferred from homology"/>
<feature type="compositionally biased region" description="Polar residues" evidence="2">
    <location>
        <begin position="19"/>
        <end position="28"/>
    </location>
</feature>
<feature type="transmembrane region" description="Helical" evidence="3">
    <location>
        <begin position="175"/>
        <end position="195"/>
    </location>
</feature>
<sequence>MSGKEDDNGSDPSVALRQSYKQTMSPSSSEPFIFQQYTIRETVTPTKLGSISVKEVSFSMSSRQGEAKASALNLSFLSCASASPRKQQKSRYLPMLLQNPSSSSTHVAEFSESSNGPIEKSHYVKHRHRIANPHKKVKIDCAFYDQKKSRSRHKHSINFSPKDQEKESKQLHWKYIFIISLVPLLVLLVLLRVFWPVNEENIVMTNSLSPSAEELMSANLEPLHFTLNQQVFGQGAAISSLLNILDGFINKDMLKNKQMPVILLSGSTGVGKSLISSIVTDKYPAPGKTTLIHWPTSSPEQVLKKFGESHLNLVGVDSLNLSSITQAFNWTKKLFNEALWQNKPIIVMLSLNVQQVMNGDFTDEDINTPGSFRAQADILYKKLQSFGFDSYHIHLNVLTADNVKDCIRVAFKKRGLLIDPLSERYIANISEHINYKLEGCKSVWNSSASVVF</sequence>
<dbReference type="RefSeq" id="XP_034255503.1">
    <property type="nucleotide sequence ID" value="XM_034399612.1"/>
</dbReference>
<dbReference type="GO" id="GO:0012505">
    <property type="term" value="C:endomembrane system"/>
    <property type="evidence" value="ECO:0007669"/>
    <property type="project" value="UniProtKB-ARBA"/>
</dbReference>
<dbReference type="Gene3D" id="3.40.50.300">
    <property type="entry name" value="P-loop containing nucleotide triphosphate hydrolases"/>
    <property type="match status" value="1"/>
</dbReference>
<dbReference type="RefSeq" id="XP_034255500.1">
    <property type="nucleotide sequence ID" value="XM_034399609.1"/>
</dbReference>
<dbReference type="AlphaFoldDB" id="A0A6P9ADB5"/>
<dbReference type="PANTHER" id="PTHR10760:SF2">
    <property type="entry name" value="LD13476P-RELATED"/>
    <property type="match status" value="1"/>
</dbReference>
<evidence type="ECO:0000256" key="3">
    <source>
        <dbReference type="SAM" id="Phobius"/>
    </source>
</evidence>
<protein>
    <submittedName>
        <fullName evidence="5 6">Uncharacterized protein LOC117653744 isoform X1</fullName>
    </submittedName>
</protein>
<evidence type="ECO:0000313" key="7">
    <source>
        <dbReference type="RefSeq" id="XP_034255502.1"/>
    </source>
</evidence>